<evidence type="ECO:0000256" key="4">
    <source>
        <dbReference type="SAM" id="MobiDB-lite"/>
    </source>
</evidence>
<keyword evidence="1" id="KW-0547">Nucleotide-binding</keyword>
<dbReference type="Gene3D" id="2.40.30.10">
    <property type="entry name" value="Translation factors"/>
    <property type="match status" value="1"/>
</dbReference>
<feature type="region of interest" description="Disordered" evidence="4">
    <location>
        <begin position="332"/>
        <end position="376"/>
    </location>
</feature>
<dbReference type="InterPro" id="IPR000795">
    <property type="entry name" value="T_Tr_GTP-bd_dom"/>
</dbReference>
<dbReference type="InterPro" id="IPR014721">
    <property type="entry name" value="Ribsml_uS5_D2-typ_fold_subgr"/>
</dbReference>
<dbReference type="InterPro" id="IPR009000">
    <property type="entry name" value="Transl_B-barrel_sf"/>
</dbReference>
<dbReference type="CDD" id="cd04168">
    <property type="entry name" value="TetM_like"/>
    <property type="match status" value="1"/>
</dbReference>
<evidence type="ECO:0000313" key="7">
    <source>
        <dbReference type="Proteomes" id="UP001595891"/>
    </source>
</evidence>
<dbReference type="Gene3D" id="3.30.230.10">
    <property type="match status" value="1"/>
</dbReference>
<dbReference type="NCBIfam" id="TIGR00231">
    <property type="entry name" value="small_GTP"/>
    <property type="match status" value="1"/>
</dbReference>
<dbReference type="SUPFAM" id="SSF54211">
    <property type="entry name" value="Ribosomal protein S5 domain 2-like"/>
    <property type="match status" value="1"/>
</dbReference>
<dbReference type="Pfam" id="PF03764">
    <property type="entry name" value="EFG_IV"/>
    <property type="match status" value="1"/>
</dbReference>
<dbReference type="SUPFAM" id="SSF50447">
    <property type="entry name" value="Translation proteins"/>
    <property type="match status" value="1"/>
</dbReference>
<sequence length="699" mass="73827">MGILAHVDAGKTSLTERLLFAAGVIDEIGSVDEGSTQTDSLELERQRGITIKSAVVSFVIGDARVNLIDTPGHPDFIAEVERVLSVLDGAVLVVSAVEGVQAQTRVLMRALRRLRIPTVIFVNKIDRGGAQDELTLNGIREKLTPDVVPMGSARDLGTPGAGFLPYGPNDHTFTAALAELLAGDDDAILAAYLDGDKAVPYRRLRAALAAQTGRAVAHPVFFGSAITGAGVDALVAGITELLPATAGDPGGPVSGVVFKVERGPAGEKIAYVRMFSGTVRTRDRLRCHGDGERKVTAISVFDRGSAVPRTSLSAGEIGKLWGLTDMRIGDPIGTPRDLATPPKPGPGEAARTGGEVDGTRAGGPGGEARAGAAGGSRVGRGVAFGSGVGREFSGPGLETAVVARRAGQKGALHAALAQLAEQDPLIDLRQDDTRQELFVSLYGEVQKEVIQETLAADFGIEVEFRETTTICVERPVGTGVARDVLGKDANPFYATVGLRVDPAAPGSGVRFTLDLKVGSIPLYVYKAVEEFSKAIEDTVRDTLRQGLHGWQVVDCTVTMTESGYISPLSTAKDFRLLTPLVLMSALEQAGTVVCEPFDHFHLEVPAGTLGQVLPVLARLRAVPRATTTRGSTVTLEGGIPASQAHALRQRLRALTHGEGVLECALDHYEPVQGPIPARPRTGGDPRSREEYLLHVRRRV</sequence>
<evidence type="ECO:0000256" key="3">
    <source>
        <dbReference type="ARBA" id="ARBA00023134"/>
    </source>
</evidence>
<evidence type="ECO:0000256" key="1">
    <source>
        <dbReference type="ARBA" id="ARBA00022741"/>
    </source>
</evidence>
<dbReference type="SUPFAM" id="SSF54980">
    <property type="entry name" value="EF-G C-terminal domain-like"/>
    <property type="match status" value="2"/>
</dbReference>
<feature type="domain" description="Tr-type G" evidence="5">
    <location>
        <begin position="1"/>
        <end position="250"/>
    </location>
</feature>
<dbReference type="SMART" id="SM00889">
    <property type="entry name" value="EFG_IV"/>
    <property type="match status" value="1"/>
</dbReference>
<dbReference type="InterPro" id="IPR020568">
    <property type="entry name" value="Ribosomal_Su5_D2-typ_SF"/>
</dbReference>
<dbReference type="InterPro" id="IPR035647">
    <property type="entry name" value="EFG_III/V"/>
</dbReference>
<comment type="caution">
    <text evidence="6">The sequence shown here is derived from an EMBL/GenBank/DDBJ whole genome shotgun (WGS) entry which is preliminary data.</text>
</comment>
<feature type="compositionally biased region" description="Gly residues" evidence="4">
    <location>
        <begin position="360"/>
        <end position="376"/>
    </location>
</feature>
<dbReference type="Pfam" id="PF00679">
    <property type="entry name" value="EFG_C"/>
    <property type="match status" value="1"/>
</dbReference>
<accession>A0ABV9ESZ2</accession>
<dbReference type="PROSITE" id="PS00301">
    <property type="entry name" value="G_TR_1"/>
    <property type="match status" value="1"/>
</dbReference>
<gene>
    <name evidence="6" type="ORF">ACFO8L_36860</name>
</gene>
<dbReference type="PROSITE" id="PS51722">
    <property type="entry name" value="G_TR_2"/>
    <property type="match status" value="1"/>
</dbReference>
<dbReference type="InterPro" id="IPR005517">
    <property type="entry name" value="Transl_elong_EFG/EF2_IV"/>
</dbReference>
<dbReference type="RefSeq" id="WP_262845461.1">
    <property type="nucleotide sequence ID" value="NZ_JANZYP010000039.1"/>
</dbReference>
<protein>
    <submittedName>
        <fullName evidence="6">GTP-binding protein</fullName>
    </submittedName>
</protein>
<dbReference type="Pfam" id="PF14492">
    <property type="entry name" value="EFG_III"/>
    <property type="match status" value="1"/>
</dbReference>
<keyword evidence="3" id="KW-0342">GTP-binding</keyword>
<keyword evidence="2" id="KW-0648">Protein biosynthesis</keyword>
<dbReference type="InterPro" id="IPR005225">
    <property type="entry name" value="Small_GTP-bd"/>
</dbReference>
<dbReference type="PANTHER" id="PTHR43261">
    <property type="entry name" value="TRANSLATION ELONGATION FACTOR G-RELATED"/>
    <property type="match status" value="1"/>
</dbReference>
<dbReference type="InterPro" id="IPR041095">
    <property type="entry name" value="EFG_II"/>
</dbReference>
<dbReference type="InterPro" id="IPR027417">
    <property type="entry name" value="P-loop_NTPase"/>
</dbReference>
<dbReference type="Proteomes" id="UP001595891">
    <property type="component" value="Unassembled WGS sequence"/>
</dbReference>
<dbReference type="Gene3D" id="3.40.50.300">
    <property type="entry name" value="P-loop containing nucleotide triphosphate hydrolases"/>
    <property type="match status" value="1"/>
</dbReference>
<dbReference type="InterPro" id="IPR000640">
    <property type="entry name" value="EFG_V-like"/>
</dbReference>
<evidence type="ECO:0000256" key="2">
    <source>
        <dbReference type="ARBA" id="ARBA00022917"/>
    </source>
</evidence>
<dbReference type="SUPFAM" id="SSF52540">
    <property type="entry name" value="P-loop containing nucleoside triphosphate hydrolases"/>
    <property type="match status" value="1"/>
</dbReference>
<proteinExistence type="predicted"/>
<reference evidence="7" key="1">
    <citation type="journal article" date="2019" name="Int. J. Syst. Evol. Microbiol.">
        <title>The Global Catalogue of Microorganisms (GCM) 10K type strain sequencing project: providing services to taxonomists for standard genome sequencing and annotation.</title>
        <authorList>
            <consortium name="The Broad Institute Genomics Platform"/>
            <consortium name="The Broad Institute Genome Sequencing Center for Infectious Disease"/>
            <person name="Wu L."/>
            <person name="Ma J."/>
        </authorList>
    </citation>
    <scope>NUCLEOTIDE SEQUENCE [LARGE SCALE GENOMIC DNA]</scope>
    <source>
        <strain evidence="7">CCUG 49560</strain>
    </source>
</reference>
<dbReference type="PANTHER" id="PTHR43261:SF1">
    <property type="entry name" value="RIBOSOME-RELEASING FACTOR 2, MITOCHONDRIAL"/>
    <property type="match status" value="1"/>
</dbReference>
<dbReference type="PRINTS" id="PR01037">
    <property type="entry name" value="TCRTETOQM"/>
</dbReference>
<evidence type="ECO:0000259" key="5">
    <source>
        <dbReference type="PROSITE" id="PS51722"/>
    </source>
</evidence>
<organism evidence="6 7">
    <name type="scientific">Sphaerisporangium corydalis</name>
    <dbReference type="NCBI Taxonomy" id="1441875"/>
    <lineage>
        <taxon>Bacteria</taxon>
        <taxon>Bacillati</taxon>
        <taxon>Actinomycetota</taxon>
        <taxon>Actinomycetes</taxon>
        <taxon>Streptosporangiales</taxon>
        <taxon>Streptosporangiaceae</taxon>
        <taxon>Sphaerisporangium</taxon>
    </lineage>
</organism>
<dbReference type="InterPro" id="IPR031157">
    <property type="entry name" value="G_TR_CS"/>
</dbReference>
<dbReference type="EMBL" id="JBHSFN010000036">
    <property type="protein sequence ID" value="MFC4591712.1"/>
    <property type="molecule type" value="Genomic_DNA"/>
</dbReference>
<dbReference type="Pfam" id="PF00009">
    <property type="entry name" value="GTP_EFTU"/>
    <property type="match status" value="1"/>
</dbReference>
<dbReference type="Gene3D" id="3.30.70.870">
    <property type="entry name" value="Elongation Factor G (Translational Gtpase), domain 3"/>
    <property type="match status" value="1"/>
</dbReference>
<keyword evidence="7" id="KW-1185">Reference proteome</keyword>
<name>A0ABV9ESZ2_9ACTN</name>
<evidence type="ECO:0000313" key="6">
    <source>
        <dbReference type="EMBL" id="MFC4591712.1"/>
    </source>
</evidence>